<proteinExistence type="predicted"/>
<dbReference type="PANTHER" id="PTHR42721">
    <property type="entry name" value="SUGAR HYDROLASE-RELATED"/>
    <property type="match status" value="1"/>
</dbReference>
<reference evidence="4 5" key="1">
    <citation type="submission" date="2016-09" db="EMBL/GenBank/DDBJ databases">
        <title>The draft genome of Dichanthelium oligosanthes: A C3 panicoid grass species.</title>
        <authorList>
            <person name="Studer A.J."/>
            <person name="Schnable J.C."/>
            <person name="Brutnell T.P."/>
        </authorList>
    </citation>
    <scope>NUCLEOTIDE SEQUENCE [LARGE SCALE GENOMIC DNA]</scope>
    <source>
        <strain evidence="5">cv. Kellogg 1175</strain>
        <tissue evidence="4">Leaf</tissue>
    </source>
</reference>
<evidence type="ECO:0000313" key="4">
    <source>
        <dbReference type="EMBL" id="OEL38639.1"/>
    </source>
</evidence>
<dbReference type="Proteomes" id="UP000095767">
    <property type="component" value="Unassembled WGS sequence"/>
</dbReference>
<dbReference type="GO" id="GO:0046556">
    <property type="term" value="F:alpha-L-arabinofuranosidase activity"/>
    <property type="evidence" value="ECO:0007669"/>
    <property type="project" value="TreeGrafter"/>
</dbReference>
<dbReference type="InterPro" id="IPR002772">
    <property type="entry name" value="Glyco_hydro_3_C"/>
</dbReference>
<comment type="caution">
    <text evidence="4">The sequence shown here is derived from an EMBL/GenBank/DDBJ whole genome shotgun (WGS) entry which is preliminary data.</text>
</comment>
<dbReference type="PANTHER" id="PTHR42721:SF45">
    <property type="entry name" value="BETA-D-XYLOSIDASE 2-RELATED"/>
    <property type="match status" value="1"/>
</dbReference>
<dbReference type="Gene3D" id="3.40.50.1700">
    <property type="entry name" value="Glycoside hydrolase family 3 C-terminal domain"/>
    <property type="match status" value="1"/>
</dbReference>
<organism evidence="4 5">
    <name type="scientific">Dichanthelium oligosanthes</name>
    <dbReference type="NCBI Taxonomy" id="888268"/>
    <lineage>
        <taxon>Eukaryota</taxon>
        <taxon>Viridiplantae</taxon>
        <taxon>Streptophyta</taxon>
        <taxon>Embryophyta</taxon>
        <taxon>Tracheophyta</taxon>
        <taxon>Spermatophyta</taxon>
        <taxon>Magnoliopsida</taxon>
        <taxon>Liliopsida</taxon>
        <taxon>Poales</taxon>
        <taxon>Poaceae</taxon>
        <taxon>PACMAD clade</taxon>
        <taxon>Panicoideae</taxon>
        <taxon>Panicodae</taxon>
        <taxon>Paniceae</taxon>
        <taxon>Dichantheliinae</taxon>
        <taxon>Dichanthelium</taxon>
    </lineage>
</organism>
<dbReference type="GO" id="GO:0009044">
    <property type="term" value="F:xylan 1,4-beta-xylosidase activity"/>
    <property type="evidence" value="ECO:0007669"/>
    <property type="project" value="InterPro"/>
</dbReference>
<dbReference type="Pfam" id="PF01915">
    <property type="entry name" value="Glyco_hydro_3_C"/>
    <property type="match status" value="1"/>
</dbReference>
<dbReference type="EMBL" id="LWDX02001022">
    <property type="protein sequence ID" value="OEL38639.1"/>
    <property type="molecule type" value="Genomic_DNA"/>
</dbReference>
<gene>
    <name evidence="4" type="ORF">BAE44_0000342</name>
</gene>
<evidence type="ECO:0000259" key="3">
    <source>
        <dbReference type="Pfam" id="PF01915"/>
    </source>
</evidence>
<dbReference type="STRING" id="888268.A0A1E5WMM4"/>
<keyword evidence="5" id="KW-1185">Reference proteome</keyword>
<sequence>MLGDSASTTKYENCVPPITGAISFWIWSLDQIRQEINQHTNVACAGNNQPVAAAVDAARHADATVVVTGLDQKVEAEGLDRSSSSLFLSSRQAELISAVAKASKGPVVLVLMSGGPLNIAFAQNVPRRGDE</sequence>
<dbReference type="AlphaFoldDB" id="A0A1E5WMM4"/>
<accession>A0A1E5WMM4</accession>
<dbReference type="GO" id="GO:0045493">
    <property type="term" value="P:xylan catabolic process"/>
    <property type="evidence" value="ECO:0007669"/>
    <property type="project" value="InterPro"/>
</dbReference>
<dbReference type="GO" id="GO:0031222">
    <property type="term" value="P:arabinan catabolic process"/>
    <property type="evidence" value="ECO:0007669"/>
    <property type="project" value="TreeGrafter"/>
</dbReference>
<name>A0A1E5WMM4_9POAL</name>
<evidence type="ECO:0000313" key="5">
    <source>
        <dbReference type="Proteomes" id="UP000095767"/>
    </source>
</evidence>
<dbReference type="InterPro" id="IPR044993">
    <property type="entry name" value="BXL"/>
</dbReference>
<keyword evidence="2" id="KW-0326">Glycosidase</keyword>
<dbReference type="OrthoDB" id="47059at2759"/>
<feature type="domain" description="Glycoside hydrolase family 3 C-terminal" evidence="3">
    <location>
        <begin position="26"/>
        <end position="122"/>
    </location>
</feature>
<dbReference type="SUPFAM" id="SSF52279">
    <property type="entry name" value="Beta-D-glucan exohydrolase, C-terminal domain"/>
    <property type="match status" value="1"/>
</dbReference>
<evidence type="ECO:0000256" key="2">
    <source>
        <dbReference type="ARBA" id="ARBA00023295"/>
    </source>
</evidence>
<evidence type="ECO:0000256" key="1">
    <source>
        <dbReference type="ARBA" id="ARBA00022801"/>
    </source>
</evidence>
<dbReference type="InterPro" id="IPR036881">
    <property type="entry name" value="Glyco_hydro_3_C_sf"/>
</dbReference>
<keyword evidence="1" id="KW-0378">Hydrolase</keyword>
<protein>
    <recommendedName>
        <fullName evidence="3">Glycoside hydrolase family 3 C-terminal domain-containing protein</fullName>
    </recommendedName>
</protein>